<comment type="catalytic activity">
    <reaction evidence="1">
        <text>L-threonine = 2-oxobutanoate + NH4(+)</text>
        <dbReference type="Rhea" id="RHEA:22108"/>
        <dbReference type="ChEBI" id="CHEBI:16763"/>
        <dbReference type="ChEBI" id="CHEBI:28938"/>
        <dbReference type="ChEBI" id="CHEBI:57926"/>
        <dbReference type="EC" id="4.3.1.19"/>
    </reaction>
</comment>
<dbReference type="GO" id="GO:0003941">
    <property type="term" value="F:L-serine ammonia-lyase activity"/>
    <property type="evidence" value="ECO:0007669"/>
    <property type="project" value="TreeGrafter"/>
</dbReference>
<evidence type="ECO:0000256" key="2">
    <source>
        <dbReference type="ARBA" id="ARBA00001933"/>
    </source>
</evidence>
<evidence type="ECO:0000256" key="6">
    <source>
        <dbReference type="ARBA" id="ARBA00023239"/>
    </source>
</evidence>
<gene>
    <name evidence="10" type="ORF">GCM10011571_33560</name>
</gene>
<dbReference type="FunFam" id="3.40.50.1100:FF:000005">
    <property type="entry name" value="Threonine dehydratase catabolic"/>
    <property type="match status" value="1"/>
</dbReference>
<reference evidence="10" key="1">
    <citation type="journal article" date="2014" name="Int. J. Syst. Evol. Microbiol.">
        <title>Complete genome sequence of Corynebacterium casei LMG S-19264T (=DSM 44701T), isolated from a smear-ripened cheese.</title>
        <authorList>
            <consortium name="US DOE Joint Genome Institute (JGI-PGF)"/>
            <person name="Walter F."/>
            <person name="Albersmeier A."/>
            <person name="Kalinowski J."/>
            <person name="Ruckert C."/>
        </authorList>
    </citation>
    <scope>NUCLEOTIDE SEQUENCE</scope>
    <source>
        <strain evidence="10">CGMCC 1.15179</strain>
    </source>
</reference>
<dbReference type="SUPFAM" id="SSF53686">
    <property type="entry name" value="Tryptophan synthase beta subunit-like PLP-dependent enzymes"/>
    <property type="match status" value="1"/>
</dbReference>
<dbReference type="InterPro" id="IPR036052">
    <property type="entry name" value="TrpB-like_PALP_sf"/>
</dbReference>
<evidence type="ECO:0000256" key="4">
    <source>
        <dbReference type="ARBA" id="ARBA00012096"/>
    </source>
</evidence>
<accession>A0A8J2VK52</accession>
<dbReference type="Gene3D" id="3.40.50.1100">
    <property type="match status" value="2"/>
</dbReference>
<sequence>MQISVHDVFQARDRIKNFVIRTPLTLSGPLSEETGAKVFLKLENHQRTGSFKPRGAVNKMESLSGEERDRGVIAASAGNHGLAVAYTARLTGTTALVVVPQNTPTTKVTGIRRLGAELVFHGNNYDESEAHAYRLSEEKGLTFIHAYEDPYTIAGHGTIGLEIMLDLPETDMIVVPAGGGGLILGIAILAKAVRPDIQIIGVQSHASPPWYYSFRAGRMMEVEYRESLAEGLHGGIGKAIFPLVLRYVDDFVLVEEEEIADAMCWMAREHHQMVEGSGAVGVAALRTGRIPNIAGKKVVCVVSGGNVDAERLARLLSAEK</sequence>
<dbReference type="GO" id="GO:0009097">
    <property type="term" value="P:isoleucine biosynthetic process"/>
    <property type="evidence" value="ECO:0007669"/>
    <property type="project" value="TreeGrafter"/>
</dbReference>
<keyword evidence="6" id="KW-0456">Lyase</keyword>
<dbReference type="Pfam" id="PF00291">
    <property type="entry name" value="PALP"/>
    <property type="match status" value="1"/>
</dbReference>
<dbReference type="AlphaFoldDB" id="A0A8J2VK52"/>
<evidence type="ECO:0000259" key="9">
    <source>
        <dbReference type="Pfam" id="PF00291"/>
    </source>
</evidence>
<name>A0A8J2VK52_9BACL</name>
<comment type="caution">
    <text evidence="10">The sequence shown here is derived from an EMBL/GenBank/DDBJ whole genome shotgun (WGS) entry which is preliminary data.</text>
</comment>
<comment type="cofactor">
    <cofactor evidence="2">
        <name>pyridoxal 5'-phosphate</name>
        <dbReference type="ChEBI" id="CHEBI:597326"/>
    </cofactor>
</comment>
<evidence type="ECO:0000256" key="8">
    <source>
        <dbReference type="ARBA" id="ARBA00031427"/>
    </source>
</evidence>
<dbReference type="EMBL" id="BMHQ01000018">
    <property type="protein sequence ID" value="GGE28726.1"/>
    <property type="molecule type" value="Genomic_DNA"/>
</dbReference>
<dbReference type="InterPro" id="IPR001926">
    <property type="entry name" value="TrpB-like_PALP"/>
</dbReference>
<dbReference type="InterPro" id="IPR050147">
    <property type="entry name" value="Ser/Thr_Dehydratase"/>
</dbReference>
<evidence type="ECO:0000256" key="1">
    <source>
        <dbReference type="ARBA" id="ARBA00001274"/>
    </source>
</evidence>
<dbReference type="GO" id="GO:0006565">
    <property type="term" value="P:L-serine catabolic process"/>
    <property type="evidence" value="ECO:0007669"/>
    <property type="project" value="TreeGrafter"/>
</dbReference>
<organism evidence="10 11">
    <name type="scientific">Marinithermofilum abyssi</name>
    <dbReference type="NCBI Taxonomy" id="1571185"/>
    <lineage>
        <taxon>Bacteria</taxon>
        <taxon>Bacillati</taxon>
        <taxon>Bacillota</taxon>
        <taxon>Bacilli</taxon>
        <taxon>Bacillales</taxon>
        <taxon>Thermoactinomycetaceae</taxon>
        <taxon>Marinithermofilum</taxon>
    </lineage>
</organism>
<evidence type="ECO:0000256" key="7">
    <source>
        <dbReference type="ARBA" id="ARBA00025527"/>
    </source>
</evidence>
<protein>
    <recommendedName>
        <fullName evidence="4">threonine ammonia-lyase</fullName>
        <ecNumber evidence="4">4.3.1.19</ecNumber>
    </recommendedName>
    <alternativeName>
        <fullName evidence="8">Threonine deaminase</fullName>
    </alternativeName>
</protein>
<dbReference type="GO" id="GO:0004794">
    <property type="term" value="F:threonine deaminase activity"/>
    <property type="evidence" value="ECO:0007669"/>
    <property type="project" value="UniProtKB-EC"/>
</dbReference>
<proteinExistence type="inferred from homology"/>
<keyword evidence="5" id="KW-0663">Pyridoxal phosphate</keyword>
<evidence type="ECO:0000313" key="11">
    <source>
        <dbReference type="Proteomes" id="UP000625210"/>
    </source>
</evidence>
<dbReference type="FunFam" id="3.40.50.1100:FF:000007">
    <property type="entry name" value="L-threonine dehydratase catabolic TdcB"/>
    <property type="match status" value="1"/>
</dbReference>
<comment type="similarity">
    <text evidence="3">Belongs to the serine/threonine dehydratase family.</text>
</comment>
<feature type="domain" description="Tryptophan synthase beta chain-like PALP" evidence="9">
    <location>
        <begin position="17"/>
        <end position="304"/>
    </location>
</feature>
<evidence type="ECO:0000313" key="10">
    <source>
        <dbReference type="EMBL" id="GGE28726.1"/>
    </source>
</evidence>
<evidence type="ECO:0000256" key="3">
    <source>
        <dbReference type="ARBA" id="ARBA00010869"/>
    </source>
</evidence>
<reference evidence="10" key="2">
    <citation type="submission" date="2020-09" db="EMBL/GenBank/DDBJ databases">
        <authorList>
            <person name="Sun Q."/>
            <person name="Zhou Y."/>
        </authorList>
    </citation>
    <scope>NUCLEOTIDE SEQUENCE</scope>
    <source>
        <strain evidence="10">CGMCC 1.15179</strain>
    </source>
</reference>
<dbReference type="GO" id="GO:0006567">
    <property type="term" value="P:L-threonine catabolic process"/>
    <property type="evidence" value="ECO:0007669"/>
    <property type="project" value="TreeGrafter"/>
</dbReference>
<dbReference type="Proteomes" id="UP000625210">
    <property type="component" value="Unassembled WGS sequence"/>
</dbReference>
<evidence type="ECO:0000256" key="5">
    <source>
        <dbReference type="ARBA" id="ARBA00022898"/>
    </source>
</evidence>
<dbReference type="PANTHER" id="PTHR48078:SF6">
    <property type="entry name" value="L-THREONINE DEHYDRATASE CATABOLIC TDCB"/>
    <property type="match status" value="1"/>
</dbReference>
<comment type="function">
    <text evidence="7">Catalyzes the anaerobic formation of alpha-ketobutyrate and ammonia from threonine in a two-step reaction. The first step involved a dehydration of threonine and a production of enamine intermediates (aminocrotonate), which tautomerizes to its imine form (iminobutyrate). Both intermediates are unstable and short-lived. The second step is the nonenzymatic hydrolysis of the enamine/imine intermediates to form 2-ketobutyrate and free ammonia. In the low water environment of the cell, the second step is accelerated by RidA.</text>
</comment>
<dbReference type="PANTHER" id="PTHR48078">
    <property type="entry name" value="THREONINE DEHYDRATASE, MITOCHONDRIAL-RELATED"/>
    <property type="match status" value="1"/>
</dbReference>
<dbReference type="CDD" id="cd01562">
    <property type="entry name" value="Thr-dehyd"/>
    <property type="match status" value="1"/>
</dbReference>
<keyword evidence="11" id="KW-1185">Reference proteome</keyword>
<dbReference type="EC" id="4.3.1.19" evidence="4"/>